<proteinExistence type="predicted"/>
<reference evidence="1" key="1">
    <citation type="submission" date="2023-07" db="EMBL/GenBank/DDBJ databases">
        <title>Black Yeasts Isolated from many extreme environments.</title>
        <authorList>
            <person name="Coleine C."/>
            <person name="Stajich J.E."/>
            <person name="Selbmann L."/>
        </authorList>
    </citation>
    <scope>NUCLEOTIDE SEQUENCE</scope>
    <source>
        <strain evidence="1">CCFEE 5714</strain>
    </source>
</reference>
<protein>
    <submittedName>
        <fullName evidence="1">Uncharacterized protein</fullName>
    </submittedName>
</protein>
<keyword evidence="2" id="KW-1185">Reference proteome</keyword>
<dbReference type="Proteomes" id="UP001281147">
    <property type="component" value="Unassembled WGS sequence"/>
</dbReference>
<sequence>MIITHYCGHQQPHTKPLQHHNNPEAVEKQRHVADTETSDSDDDSFRRLVAGYNPDTSTFDDIEHRIQHLNEAFRRFYCIDRSHDPKSNFRPGFGVVYSVYGDLEEDAPEAVEGLTTQKCPAAGDGGPAAWPRRKAKNDRQSKSQNDELQAAIAMPSNYPTRNQVYLAERSHARLLGYVGTKTNLDLSRYVHSIAFFPAYLLHREVGEESGGNIHHMTESLAGIMECDEGIALPTAQGNNRFPENLEEARRTFPVDQFRTKLNDIFYQWLLWWIVYARQEKLDRYGTKLLGYMLEVNVKEVKAPNYKHGRDPPE</sequence>
<evidence type="ECO:0000313" key="1">
    <source>
        <dbReference type="EMBL" id="KAK3710316.1"/>
    </source>
</evidence>
<organism evidence="1 2">
    <name type="scientific">Vermiconidia calcicola</name>
    <dbReference type="NCBI Taxonomy" id="1690605"/>
    <lineage>
        <taxon>Eukaryota</taxon>
        <taxon>Fungi</taxon>
        <taxon>Dikarya</taxon>
        <taxon>Ascomycota</taxon>
        <taxon>Pezizomycotina</taxon>
        <taxon>Dothideomycetes</taxon>
        <taxon>Dothideomycetidae</taxon>
        <taxon>Mycosphaerellales</taxon>
        <taxon>Extremaceae</taxon>
        <taxon>Vermiconidia</taxon>
    </lineage>
</organism>
<comment type="caution">
    <text evidence="1">The sequence shown here is derived from an EMBL/GenBank/DDBJ whole genome shotgun (WGS) entry which is preliminary data.</text>
</comment>
<accession>A0ACC3N552</accession>
<gene>
    <name evidence="1" type="ORF">LTR37_010382</name>
</gene>
<name>A0ACC3N552_9PEZI</name>
<dbReference type="EMBL" id="JAUTXU010000085">
    <property type="protein sequence ID" value="KAK3710316.1"/>
    <property type="molecule type" value="Genomic_DNA"/>
</dbReference>
<evidence type="ECO:0000313" key="2">
    <source>
        <dbReference type="Proteomes" id="UP001281147"/>
    </source>
</evidence>